<keyword evidence="1" id="KW-1133">Transmembrane helix</keyword>
<dbReference type="EMBL" id="BJXX01000107">
    <property type="protein sequence ID" value="GEN34995.1"/>
    <property type="molecule type" value="Genomic_DNA"/>
</dbReference>
<dbReference type="OrthoDB" id="9943187at2"/>
<gene>
    <name evidence="2" type="ORF">ADA01nite_24550</name>
</gene>
<proteinExistence type="predicted"/>
<evidence type="ECO:0000256" key="1">
    <source>
        <dbReference type="SAM" id="Phobius"/>
    </source>
</evidence>
<accession>A0A511V7R3</accession>
<sequence length="67" mass="8038">MNRRRATWMFWIGVGIVVLFIAKEVGFPWPDFGRGDYIMQVKYVYMLIFMSFIAIGAFVIYYIIRKM</sequence>
<dbReference type="AlphaFoldDB" id="A0A511V7R3"/>
<evidence type="ECO:0000313" key="3">
    <source>
        <dbReference type="Proteomes" id="UP000321157"/>
    </source>
</evidence>
<feature type="transmembrane region" description="Helical" evidence="1">
    <location>
        <begin position="7"/>
        <end position="23"/>
    </location>
</feature>
<reference evidence="2 3" key="1">
    <citation type="submission" date="2019-07" db="EMBL/GenBank/DDBJ databases">
        <title>Whole genome shotgun sequence of Aneurinibacillus danicus NBRC 102444.</title>
        <authorList>
            <person name="Hosoyama A."/>
            <person name="Uohara A."/>
            <person name="Ohji S."/>
            <person name="Ichikawa N."/>
        </authorList>
    </citation>
    <scope>NUCLEOTIDE SEQUENCE [LARGE SCALE GENOMIC DNA]</scope>
    <source>
        <strain evidence="2 3">NBRC 102444</strain>
    </source>
</reference>
<feature type="transmembrane region" description="Helical" evidence="1">
    <location>
        <begin position="43"/>
        <end position="64"/>
    </location>
</feature>
<evidence type="ECO:0000313" key="2">
    <source>
        <dbReference type="EMBL" id="GEN34995.1"/>
    </source>
</evidence>
<comment type="caution">
    <text evidence="2">The sequence shown here is derived from an EMBL/GenBank/DDBJ whole genome shotgun (WGS) entry which is preliminary data.</text>
</comment>
<keyword evidence="3" id="KW-1185">Reference proteome</keyword>
<organism evidence="2 3">
    <name type="scientific">Aneurinibacillus danicus</name>
    <dbReference type="NCBI Taxonomy" id="267746"/>
    <lineage>
        <taxon>Bacteria</taxon>
        <taxon>Bacillati</taxon>
        <taxon>Bacillota</taxon>
        <taxon>Bacilli</taxon>
        <taxon>Bacillales</taxon>
        <taxon>Paenibacillaceae</taxon>
        <taxon>Aneurinibacillus group</taxon>
        <taxon>Aneurinibacillus</taxon>
    </lineage>
</organism>
<name>A0A511V7R3_9BACL</name>
<dbReference type="Proteomes" id="UP000321157">
    <property type="component" value="Unassembled WGS sequence"/>
</dbReference>
<dbReference type="RefSeq" id="WP_146810245.1">
    <property type="nucleotide sequence ID" value="NZ_BJXX01000107.1"/>
</dbReference>
<keyword evidence="1" id="KW-0812">Transmembrane</keyword>
<keyword evidence="1" id="KW-0472">Membrane</keyword>
<protein>
    <submittedName>
        <fullName evidence="2">Uncharacterized protein</fullName>
    </submittedName>
</protein>